<dbReference type="InterPro" id="IPR005467">
    <property type="entry name" value="His_kinase_dom"/>
</dbReference>
<dbReference type="GO" id="GO:0004673">
    <property type="term" value="F:protein histidine kinase activity"/>
    <property type="evidence" value="ECO:0007669"/>
    <property type="project" value="UniProtKB-EC"/>
</dbReference>
<protein>
    <recommendedName>
        <fullName evidence="2">histidine kinase</fullName>
        <ecNumber evidence="2">2.7.13.3</ecNumber>
    </recommendedName>
</protein>
<dbReference type="PANTHER" id="PTHR43065">
    <property type="entry name" value="SENSOR HISTIDINE KINASE"/>
    <property type="match status" value="1"/>
</dbReference>
<dbReference type="EC" id="2.7.13.3" evidence="2"/>
<feature type="domain" description="Response regulatory" evidence="6">
    <location>
        <begin position="519"/>
        <end position="631"/>
    </location>
</feature>
<dbReference type="PANTHER" id="PTHR43065:SF42">
    <property type="entry name" value="TWO-COMPONENT SENSOR PPRA"/>
    <property type="match status" value="1"/>
</dbReference>
<evidence type="ECO:0000256" key="4">
    <source>
        <dbReference type="SAM" id="Coils"/>
    </source>
</evidence>
<organism evidence="7 8">
    <name type="scientific">Roseobacter cerasinus</name>
    <dbReference type="NCBI Taxonomy" id="2602289"/>
    <lineage>
        <taxon>Bacteria</taxon>
        <taxon>Pseudomonadati</taxon>
        <taxon>Pseudomonadota</taxon>
        <taxon>Alphaproteobacteria</taxon>
        <taxon>Rhodobacterales</taxon>
        <taxon>Roseobacteraceae</taxon>
        <taxon>Roseobacter</taxon>
    </lineage>
</organism>
<comment type="caution">
    <text evidence="7">The sequence shown here is derived from an EMBL/GenBank/DDBJ whole genome shotgun (WGS) entry which is preliminary data.</text>
</comment>
<dbReference type="Gene3D" id="3.40.50.2300">
    <property type="match status" value="1"/>
</dbReference>
<dbReference type="SUPFAM" id="SSF55874">
    <property type="entry name" value="ATPase domain of HSP90 chaperone/DNA topoisomerase II/histidine kinase"/>
    <property type="match status" value="1"/>
</dbReference>
<dbReference type="Pfam" id="PF02518">
    <property type="entry name" value="HATPase_c"/>
    <property type="match status" value="1"/>
</dbReference>
<dbReference type="GO" id="GO:0000160">
    <property type="term" value="P:phosphorelay signal transduction system"/>
    <property type="evidence" value="ECO:0007669"/>
    <property type="project" value="InterPro"/>
</dbReference>
<dbReference type="InterPro" id="IPR035965">
    <property type="entry name" value="PAS-like_dom_sf"/>
</dbReference>
<reference evidence="7 8" key="1">
    <citation type="submission" date="2019-12" db="EMBL/GenBank/DDBJ databases">
        <title>Roseobacter cerasinus sp. nov., isolated from seawater around aquaculture.</title>
        <authorList>
            <person name="Muramatsu S."/>
            <person name="Takabe Y."/>
            <person name="Mori K."/>
            <person name="Takaichi S."/>
            <person name="Hanada S."/>
        </authorList>
    </citation>
    <scope>NUCLEOTIDE SEQUENCE [LARGE SCALE GENOMIC DNA]</scope>
    <source>
        <strain evidence="7 8">AI77</strain>
    </source>
</reference>
<dbReference type="SMART" id="SM00448">
    <property type="entry name" value="REC"/>
    <property type="match status" value="1"/>
</dbReference>
<dbReference type="OrthoDB" id="9796100at2"/>
<keyword evidence="3" id="KW-0597">Phosphoprotein</keyword>
<comment type="catalytic activity">
    <reaction evidence="1">
        <text>ATP + protein L-histidine = ADP + protein N-phospho-L-histidine.</text>
        <dbReference type="EC" id="2.7.13.3"/>
    </reaction>
</comment>
<name>A0A640VN52_9RHOB</name>
<gene>
    <name evidence="7" type="ORF">So717_08350</name>
</gene>
<dbReference type="PROSITE" id="PS50110">
    <property type="entry name" value="RESPONSE_REGULATORY"/>
    <property type="match status" value="1"/>
</dbReference>
<dbReference type="InterPro" id="IPR004358">
    <property type="entry name" value="Sig_transdc_His_kin-like_C"/>
</dbReference>
<dbReference type="PROSITE" id="PS50109">
    <property type="entry name" value="HIS_KIN"/>
    <property type="match status" value="1"/>
</dbReference>
<feature type="coiled-coil region" evidence="4">
    <location>
        <begin position="130"/>
        <end position="185"/>
    </location>
</feature>
<evidence type="ECO:0000313" key="7">
    <source>
        <dbReference type="EMBL" id="GFE49082.1"/>
    </source>
</evidence>
<dbReference type="SUPFAM" id="SSF52172">
    <property type="entry name" value="CheY-like"/>
    <property type="match status" value="1"/>
</dbReference>
<evidence type="ECO:0000256" key="1">
    <source>
        <dbReference type="ARBA" id="ARBA00000085"/>
    </source>
</evidence>
<dbReference type="Pfam" id="PF12860">
    <property type="entry name" value="PAS_7"/>
    <property type="match status" value="1"/>
</dbReference>
<evidence type="ECO:0000313" key="8">
    <source>
        <dbReference type="Proteomes" id="UP000436522"/>
    </source>
</evidence>
<evidence type="ECO:0000256" key="3">
    <source>
        <dbReference type="PROSITE-ProRule" id="PRU00169"/>
    </source>
</evidence>
<dbReference type="InterPro" id="IPR036890">
    <property type="entry name" value="HATPase_C_sf"/>
</dbReference>
<dbReference type="InterPro" id="IPR003594">
    <property type="entry name" value="HATPase_dom"/>
</dbReference>
<dbReference type="SMART" id="SM00387">
    <property type="entry name" value="HATPase_c"/>
    <property type="match status" value="1"/>
</dbReference>
<keyword evidence="4" id="KW-0175">Coiled coil</keyword>
<feature type="modified residue" description="4-aspartylphosphate" evidence="3">
    <location>
        <position position="569"/>
    </location>
</feature>
<dbReference type="InterPro" id="IPR001789">
    <property type="entry name" value="Sig_transdc_resp-reg_receiver"/>
</dbReference>
<feature type="domain" description="Histidine kinase" evidence="5">
    <location>
        <begin position="304"/>
        <end position="511"/>
    </location>
</feature>
<dbReference type="PRINTS" id="PR00344">
    <property type="entry name" value="BCTRLSENSOR"/>
</dbReference>
<sequence>MALTETRTQELTAAGLNLIGQALTIYDSALRLAVCNGPFQRMFDLPDALVTPGATFEDTIRHLVNRGEYGDVPDIETFIAERVEQARAFEPHYMERTRSNGRIISVEGAPLPQGGWVTVYTDITRTKRQEALLQSRSEELSDQLNSYAEELSSTNRALAAMNAALQEAKRELTEIEARTRLTTEMMPAHIAHVDASGHYTYSNRQLSTVIPGRPSDIFGMHISDALGASAYDRIAPHLSTAYGGQPSVFEFTDDASARRIRVAFTPDTRGGVYILSMDVTAEMQARVALQQTRRRALAAQMTSGLTHDFSNLLTIILGLQSKLLRQDGLAPDVIAMAEGTLTAARRGGTLLSSIAGMTAERALRPKATNLQHLMENLRTLADHTLPEGVTLTIDSAAPERTVMLDAGMATDSLLNLILNARDACGATGQIRVTQRIVHDTWIEWRVTDTGPGFSERALSHGFDPFFTTKGAEGSGLGLPMVYDMTKLAGGDLRLDNCETGARVVLRLPYRPAVDAAQALVLLVEDRDDLRALYREMLTGLNHAVIEAVSADEASALMADLPEISLVLSDVQLAGEATGIDLATRLAGTVPLVLMTSLPPDDPLFQTAQKTAPLLQKPFTAEDVSAVLGQPTTETIAS</sequence>
<accession>A0A640VN52</accession>
<keyword evidence="8" id="KW-1185">Reference proteome</keyword>
<dbReference type="RefSeq" id="WP_159974974.1">
    <property type="nucleotide sequence ID" value="NZ_BLIV01000002.1"/>
</dbReference>
<dbReference type="EMBL" id="BLIV01000002">
    <property type="protein sequence ID" value="GFE49082.1"/>
    <property type="molecule type" value="Genomic_DNA"/>
</dbReference>
<dbReference type="Gene3D" id="3.30.450.20">
    <property type="entry name" value="PAS domain"/>
    <property type="match status" value="2"/>
</dbReference>
<dbReference type="Proteomes" id="UP000436522">
    <property type="component" value="Unassembled WGS sequence"/>
</dbReference>
<proteinExistence type="predicted"/>
<evidence type="ECO:0000259" key="5">
    <source>
        <dbReference type="PROSITE" id="PS50109"/>
    </source>
</evidence>
<dbReference type="InterPro" id="IPR011006">
    <property type="entry name" value="CheY-like_superfamily"/>
</dbReference>
<dbReference type="Gene3D" id="3.30.565.10">
    <property type="entry name" value="Histidine kinase-like ATPase, C-terminal domain"/>
    <property type="match status" value="1"/>
</dbReference>
<evidence type="ECO:0000259" key="6">
    <source>
        <dbReference type="PROSITE" id="PS50110"/>
    </source>
</evidence>
<dbReference type="AlphaFoldDB" id="A0A640VN52"/>
<evidence type="ECO:0000256" key="2">
    <source>
        <dbReference type="ARBA" id="ARBA00012438"/>
    </source>
</evidence>
<keyword evidence="7" id="KW-0808">Transferase</keyword>
<keyword evidence="7" id="KW-0418">Kinase</keyword>
<dbReference type="SUPFAM" id="SSF55785">
    <property type="entry name" value="PYP-like sensor domain (PAS domain)"/>
    <property type="match status" value="1"/>
</dbReference>